<dbReference type="Gene3D" id="2.40.260.10">
    <property type="entry name" value="Sortase"/>
    <property type="match status" value="1"/>
</dbReference>
<dbReference type="EMBL" id="LBYI01000009">
    <property type="protein sequence ID" value="KKR50639.1"/>
    <property type="molecule type" value="Genomic_DNA"/>
</dbReference>
<name>A0A0G0RD72_9BACT</name>
<protein>
    <recommendedName>
        <fullName evidence="5">Peptidase C60 sortase A and B</fullName>
    </recommendedName>
</protein>
<keyword evidence="2" id="KW-0472">Membrane</keyword>
<evidence type="ECO:0008006" key="5">
    <source>
        <dbReference type="Google" id="ProtNLM"/>
    </source>
</evidence>
<dbReference type="Proteomes" id="UP000034531">
    <property type="component" value="Unassembled WGS sequence"/>
</dbReference>
<evidence type="ECO:0000313" key="3">
    <source>
        <dbReference type="EMBL" id="KKR50639.1"/>
    </source>
</evidence>
<keyword evidence="2" id="KW-1133">Transmembrane helix</keyword>
<keyword evidence="1" id="KW-0378">Hydrolase</keyword>
<dbReference type="GO" id="GO:0016787">
    <property type="term" value="F:hydrolase activity"/>
    <property type="evidence" value="ECO:0007669"/>
    <property type="project" value="UniProtKB-KW"/>
</dbReference>
<organism evidence="3 4">
    <name type="scientific">Candidatus Curtissbacteria bacterium GW2011_GWA1_40_16</name>
    <dbReference type="NCBI Taxonomy" id="1618405"/>
    <lineage>
        <taxon>Bacteria</taxon>
        <taxon>Candidatus Curtissiibacteriota</taxon>
    </lineage>
</organism>
<sequence length="187" mass="21326">MRSGKRKNYRKLKNSAKLFRLYIVFTGIGLLCVISGFILIFSKLSYAKSQIKLNNNSPVRLIIPSLRVYLPIVESEIVGTHWQISPTDVNHLVSSSNPGENNNIVIYGHNKWEILGKLKDLEIGAQIDIKTVNGQIHTYQIFDKKEVNQYAVAYIKPTNTEMLTIFTCSGWFDSKRLIIQAQPIFHS</sequence>
<dbReference type="Pfam" id="PF04203">
    <property type="entry name" value="Sortase"/>
    <property type="match status" value="1"/>
</dbReference>
<gene>
    <name evidence="3" type="ORF">UT84_C0009G0026</name>
</gene>
<evidence type="ECO:0000313" key="4">
    <source>
        <dbReference type="Proteomes" id="UP000034531"/>
    </source>
</evidence>
<dbReference type="AlphaFoldDB" id="A0A0G0RD72"/>
<keyword evidence="2" id="KW-0812">Transmembrane</keyword>
<evidence type="ECO:0000256" key="1">
    <source>
        <dbReference type="ARBA" id="ARBA00022801"/>
    </source>
</evidence>
<proteinExistence type="predicted"/>
<dbReference type="InterPro" id="IPR023365">
    <property type="entry name" value="Sortase_dom-sf"/>
</dbReference>
<comment type="caution">
    <text evidence="3">The sequence shown here is derived from an EMBL/GenBank/DDBJ whole genome shotgun (WGS) entry which is preliminary data.</text>
</comment>
<reference evidence="3 4" key="1">
    <citation type="journal article" date="2015" name="Nature">
        <title>rRNA introns, odd ribosomes, and small enigmatic genomes across a large radiation of phyla.</title>
        <authorList>
            <person name="Brown C.T."/>
            <person name="Hug L.A."/>
            <person name="Thomas B.C."/>
            <person name="Sharon I."/>
            <person name="Castelle C.J."/>
            <person name="Singh A."/>
            <person name="Wilkins M.J."/>
            <person name="Williams K.H."/>
            <person name="Banfield J.F."/>
        </authorList>
    </citation>
    <scope>NUCLEOTIDE SEQUENCE [LARGE SCALE GENOMIC DNA]</scope>
</reference>
<dbReference type="SUPFAM" id="SSF63817">
    <property type="entry name" value="Sortase"/>
    <property type="match status" value="1"/>
</dbReference>
<dbReference type="InterPro" id="IPR005754">
    <property type="entry name" value="Sortase"/>
</dbReference>
<feature type="transmembrane region" description="Helical" evidence="2">
    <location>
        <begin position="21"/>
        <end position="41"/>
    </location>
</feature>
<accession>A0A0G0RD72</accession>
<evidence type="ECO:0000256" key="2">
    <source>
        <dbReference type="SAM" id="Phobius"/>
    </source>
</evidence>